<dbReference type="RefSeq" id="WP_103905155.1">
    <property type="nucleotide sequence ID" value="NZ_CP049246.1"/>
</dbReference>
<accession>A0A1H5TZ39</accession>
<dbReference type="EMBL" id="FNUT01000002">
    <property type="protein sequence ID" value="SEF68039.1"/>
    <property type="molecule type" value="Genomic_DNA"/>
</dbReference>
<reference evidence="2" key="1">
    <citation type="submission" date="2016-10" db="EMBL/GenBank/DDBJ databases">
        <authorList>
            <person name="Varghese N."/>
            <person name="Submissions S."/>
        </authorList>
    </citation>
    <scope>NUCLEOTIDE SEQUENCE [LARGE SCALE GENOMIC DNA]</scope>
    <source>
        <strain evidence="2">DSM 22361</strain>
    </source>
</reference>
<keyword evidence="2" id="KW-1185">Reference proteome</keyword>
<name>A0A1H5TZ39_9SPHI</name>
<evidence type="ECO:0000313" key="1">
    <source>
        <dbReference type="EMBL" id="SEF68039.1"/>
    </source>
</evidence>
<proteinExistence type="predicted"/>
<sequence length="568" mass="66844">MSLETKSKALKEIVSTYNTEWFLGDISFLMKNIGRAQDQLGKLSSPLRQLYYLAGLNVSSNPANGTDIQYDPEKWEQIVALLNEIEAEYHKLFFTENPEEITEEWKRMRQVAMPSFLSYFNQGPLNFEEQVVNWIKDLFFPMDDILQNDTGLITQDFIQFYENIDQLNQRNFQAFSTNKALLRPNWKEYTKVEVGVIDGVPDFIREMGEKDMHLYTFMADHGIMDRFYPEELVSETLTIEKVQKILHLLSTKREEKDFLYYTETKPGNPLYEKPIVSIDEKMYQVFEVKQVIHAIEILLEKVTTTTTENKTKYVDVKGKLLEKNIVELFSNFFGADFKLYQGYYVDGCEQDILFLWKKYAFIIEAKGYSLREPFRNPEKAFVRIKDDFDACIGYGYKQTRRVEEKFINQEPLKITDKNGNLIEEIDTTQIEEDFSIIVNLKTFGQIQCDLSALIQLEKDDDIFPWVVRLDDLEVFLLTLMARKQKPEKLVEFLLMRELLHGKLICTDELEVCGAFLNKKLNQKQINYADTIATTPDLADIFDEQYRKTMGFKNEKYLYEKQSGKFMFY</sequence>
<dbReference type="OrthoDB" id="7060647at2"/>
<dbReference type="Proteomes" id="UP000236731">
    <property type="component" value="Unassembled WGS sequence"/>
</dbReference>
<evidence type="ECO:0008006" key="3">
    <source>
        <dbReference type="Google" id="ProtNLM"/>
    </source>
</evidence>
<dbReference type="AlphaFoldDB" id="A0A1H5TZ39"/>
<organism evidence="1 2">
    <name type="scientific">Sphingobacterium lactis</name>
    <dbReference type="NCBI Taxonomy" id="797291"/>
    <lineage>
        <taxon>Bacteria</taxon>
        <taxon>Pseudomonadati</taxon>
        <taxon>Bacteroidota</taxon>
        <taxon>Sphingobacteriia</taxon>
        <taxon>Sphingobacteriales</taxon>
        <taxon>Sphingobacteriaceae</taxon>
        <taxon>Sphingobacterium</taxon>
    </lineage>
</organism>
<protein>
    <recommendedName>
        <fullName evidence="3">Nuclease-related domain-containing protein</fullName>
    </recommendedName>
</protein>
<gene>
    <name evidence="1" type="ORF">SAMN05421877_102125</name>
</gene>
<evidence type="ECO:0000313" key="2">
    <source>
        <dbReference type="Proteomes" id="UP000236731"/>
    </source>
</evidence>